<sequence>MSSVNNDNDNKICELFDFSYEDNFDNRTTKGNIGELQALVRLREIHGSFISRKPILPNGDGKIDLQGYQKDTYYIIQVKYHKKQIYEVTDQVVEKKIKEFEQFLDEVNHYPNVKAIFYDTSGIEIYKDLHENYDNDRIFVVDSIEDMIGLTKHPISIRDESSIKKVDDKNLNNDKLKLLKRYYREFFKAVSVYLHTGYLGIFIVDQSFYNDNSLNEYYFIDQEIIVCTKENIIKNVRKYFDFDSEFRKRRRFSKRKINNLKKEKQELKHKIETLKNQLKEK</sequence>
<dbReference type="OrthoDB" id="10349461at2759"/>
<name>A0A9N9DGG2_9GLOM</name>
<reference evidence="2" key="1">
    <citation type="submission" date="2021-06" db="EMBL/GenBank/DDBJ databases">
        <authorList>
            <person name="Kallberg Y."/>
            <person name="Tangrot J."/>
            <person name="Rosling A."/>
        </authorList>
    </citation>
    <scope>NUCLEOTIDE SEQUENCE</scope>
    <source>
        <strain evidence="2">MA453B</strain>
    </source>
</reference>
<evidence type="ECO:0000313" key="2">
    <source>
        <dbReference type="EMBL" id="CAG8634767.1"/>
    </source>
</evidence>
<evidence type="ECO:0000313" key="3">
    <source>
        <dbReference type="Proteomes" id="UP000789405"/>
    </source>
</evidence>
<gene>
    <name evidence="2" type="ORF">DERYTH_LOCUS9336</name>
</gene>
<proteinExistence type="predicted"/>
<dbReference type="Proteomes" id="UP000789405">
    <property type="component" value="Unassembled WGS sequence"/>
</dbReference>
<keyword evidence="3" id="KW-1185">Reference proteome</keyword>
<dbReference type="SUPFAM" id="SSF52980">
    <property type="entry name" value="Restriction endonuclease-like"/>
    <property type="match status" value="1"/>
</dbReference>
<dbReference type="EMBL" id="CAJVPY010005074">
    <property type="protein sequence ID" value="CAG8634767.1"/>
    <property type="molecule type" value="Genomic_DNA"/>
</dbReference>
<organism evidence="2 3">
    <name type="scientific">Dentiscutata erythropus</name>
    <dbReference type="NCBI Taxonomy" id="1348616"/>
    <lineage>
        <taxon>Eukaryota</taxon>
        <taxon>Fungi</taxon>
        <taxon>Fungi incertae sedis</taxon>
        <taxon>Mucoromycota</taxon>
        <taxon>Glomeromycotina</taxon>
        <taxon>Glomeromycetes</taxon>
        <taxon>Diversisporales</taxon>
        <taxon>Gigasporaceae</taxon>
        <taxon>Dentiscutata</taxon>
    </lineage>
</organism>
<dbReference type="InterPro" id="IPR011335">
    <property type="entry name" value="Restrct_endonuc-II-like"/>
</dbReference>
<dbReference type="AlphaFoldDB" id="A0A9N9DGG2"/>
<comment type="caution">
    <text evidence="2">The sequence shown here is derived from an EMBL/GenBank/DDBJ whole genome shotgun (WGS) entry which is preliminary data.</text>
</comment>
<dbReference type="GO" id="GO:0006302">
    <property type="term" value="P:double-strand break repair"/>
    <property type="evidence" value="ECO:0007669"/>
    <property type="project" value="UniProtKB-ARBA"/>
</dbReference>
<accession>A0A9N9DGG2</accession>
<keyword evidence="1" id="KW-0175">Coiled coil</keyword>
<evidence type="ECO:0000256" key="1">
    <source>
        <dbReference type="SAM" id="Coils"/>
    </source>
</evidence>
<feature type="coiled-coil region" evidence="1">
    <location>
        <begin position="250"/>
        <end position="281"/>
    </location>
</feature>
<protein>
    <submittedName>
        <fullName evidence="2">28675_t:CDS:1</fullName>
    </submittedName>
</protein>